<protein>
    <submittedName>
        <fullName evidence="3">DUF1794 domain-containing protein</fullName>
    </submittedName>
</protein>
<dbReference type="Gene3D" id="2.40.128.20">
    <property type="match status" value="1"/>
</dbReference>
<evidence type="ECO:0000313" key="4">
    <source>
        <dbReference type="Proteomes" id="UP000281118"/>
    </source>
</evidence>
<feature type="region of interest" description="Disordered" evidence="1">
    <location>
        <begin position="1"/>
        <end position="28"/>
    </location>
</feature>
<organism evidence="3 4">
    <name type="scientific">Variovorax guangxiensis</name>
    <dbReference type="NCBI Taxonomy" id="1775474"/>
    <lineage>
        <taxon>Bacteria</taxon>
        <taxon>Pseudomonadati</taxon>
        <taxon>Pseudomonadota</taxon>
        <taxon>Betaproteobacteria</taxon>
        <taxon>Burkholderiales</taxon>
        <taxon>Comamonadaceae</taxon>
        <taxon>Variovorax</taxon>
    </lineage>
</organism>
<reference evidence="3 4" key="1">
    <citation type="submission" date="2018-12" db="EMBL/GenBank/DDBJ databases">
        <title>The genome sequences of Variovorax guangxiensis DSM 27352.</title>
        <authorList>
            <person name="Gao J."/>
            <person name="Sun J."/>
        </authorList>
    </citation>
    <scope>NUCLEOTIDE SEQUENCE [LARGE SCALE GENOMIC DNA]</scope>
    <source>
        <strain evidence="3 4">DSM 27352</strain>
    </source>
</reference>
<dbReference type="InterPro" id="IPR012674">
    <property type="entry name" value="Calycin"/>
</dbReference>
<name>A0A3S0X6B9_9BURK</name>
<evidence type="ECO:0000259" key="2">
    <source>
        <dbReference type="Pfam" id="PF08768"/>
    </source>
</evidence>
<dbReference type="InterPro" id="IPR014878">
    <property type="entry name" value="THAP4-like_heme-bd"/>
</dbReference>
<evidence type="ECO:0000313" key="3">
    <source>
        <dbReference type="EMBL" id="RUR65706.1"/>
    </source>
</evidence>
<comment type="caution">
    <text evidence="3">The sequence shown here is derived from an EMBL/GenBank/DDBJ whole genome shotgun (WGS) entry which is preliminary data.</text>
</comment>
<dbReference type="OrthoDB" id="9784808at2"/>
<dbReference type="AlphaFoldDB" id="A0A3S0X6B9"/>
<gene>
    <name evidence="3" type="ORF">EJP67_01395</name>
</gene>
<feature type="domain" description="THAP4-like heme-binding" evidence="2">
    <location>
        <begin position="27"/>
        <end position="203"/>
    </location>
</feature>
<proteinExistence type="predicted"/>
<dbReference type="Proteomes" id="UP000281118">
    <property type="component" value="Unassembled WGS sequence"/>
</dbReference>
<accession>A0A3S0X6B9</accession>
<evidence type="ECO:0000256" key="1">
    <source>
        <dbReference type="SAM" id="MobiDB-lite"/>
    </source>
</evidence>
<dbReference type="SUPFAM" id="SSF50814">
    <property type="entry name" value="Lipocalins"/>
    <property type="match status" value="1"/>
</dbReference>
<sequence length="258" mass="27994">MEQQQPATQFPRDIYTEPEPDPNTLANLGPLTALAGIWTGSAGHDVSPKEDGPEAEAYIEHAEFQPIDAQTNGPQIFYGLRYHLRIVKPDDVETFHDQVGYWLWEPSTGALIQTLTIPRGLTAMATGRAKADDRIFRLEAVRGSENNGIVDNPFLQHAFKTLRYGIEVTVHDDGSWSYELETVLEVLGKPEPFSHTDRNTMRKIGEPTPNPTALAAMKAQAEAAVESVVEAAVEAVAATGKATDKATGTGTEAGTEPA</sequence>
<dbReference type="EMBL" id="RXFT01000001">
    <property type="protein sequence ID" value="RUR65706.1"/>
    <property type="molecule type" value="Genomic_DNA"/>
</dbReference>
<dbReference type="Pfam" id="PF08768">
    <property type="entry name" value="THAP4_heme-bd"/>
    <property type="match status" value="1"/>
</dbReference>
<dbReference type="RefSeq" id="WP_126018641.1">
    <property type="nucleotide sequence ID" value="NZ_RXFT01000001.1"/>
</dbReference>